<dbReference type="UniPathway" id="UPA00057">
    <property type="reaction ID" value="UER00099"/>
</dbReference>
<dbReference type="Gene3D" id="3.30.70.890">
    <property type="entry name" value="GHMP kinase, C-terminal domain"/>
    <property type="match status" value="1"/>
</dbReference>
<dbReference type="InterPro" id="IPR005917">
    <property type="entry name" value="Pmev_kinase_bact"/>
</dbReference>
<evidence type="ECO:0000256" key="2">
    <source>
        <dbReference type="ARBA" id="ARBA00012958"/>
    </source>
</evidence>
<dbReference type="Proteomes" id="UP000051565">
    <property type="component" value="Unassembled WGS sequence"/>
</dbReference>
<evidence type="ECO:0000256" key="6">
    <source>
        <dbReference type="ARBA" id="ARBA00022840"/>
    </source>
</evidence>
<gene>
    <name evidence="9" type="ORF">IV52_GL000426</name>
</gene>
<dbReference type="InterPro" id="IPR013750">
    <property type="entry name" value="GHMP_kinase_C_dom"/>
</dbReference>
<evidence type="ECO:0000256" key="5">
    <source>
        <dbReference type="ARBA" id="ARBA00022777"/>
    </source>
</evidence>
<dbReference type="GO" id="GO:0004631">
    <property type="term" value="F:phosphomevalonate kinase activity"/>
    <property type="evidence" value="ECO:0007669"/>
    <property type="project" value="UniProtKB-EC"/>
</dbReference>
<protein>
    <recommendedName>
        <fullName evidence="2">phosphomevalonate kinase</fullName>
        <ecNumber evidence="2">2.7.4.2</ecNumber>
    </recommendedName>
</protein>
<evidence type="ECO:0000256" key="4">
    <source>
        <dbReference type="ARBA" id="ARBA00022741"/>
    </source>
</evidence>
<dbReference type="Pfam" id="PF00288">
    <property type="entry name" value="GHMP_kinases_N"/>
    <property type="match status" value="1"/>
</dbReference>
<keyword evidence="10" id="KW-1185">Reference proteome</keyword>
<comment type="caution">
    <text evidence="9">The sequence shown here is derived from an EMBL/GenBank/DDBJ whole genome shotgun (WGS) entry which is preliminary data.</text>
</comment>
<keyword evidence="3" id="KW-0808">Transferase</keyword>
<dbReference type="InterPro" id="IPR020568">
    <property type="entry name" value="Ribosomal_Su5_D2-typ_SF"/>
</dbReference>
<dbReference type="NCBIfam" id="TIGR01220">
    <property type="entry name" value="Pmev_kin_Gr_pos"/>
    <property type="match status" value="1"/>
</dbReference>
<dbReference type="AlphaFoldDB" id="A0A0R2JY55"/>
<reference evidence="9 10" key="1">
    <citation type="journal article" date="2015" name="Genome Announc.">
        <title>Expanding the biotechnology potential of lactobacilli through comparative genomics of 213 strains and associated genera.</title>
        <authorList>
            <person name="Sun Z."/>
            <person name="Harris H.M."/>
            <person name="McCann A."/>
            <person name="Guo C."/>
            <person name="Argimon S."/>
            <person name="Zhang W."/>
            <person name="Yang X."/>
            <person name="Jeffery I.B."/>
            <person name="Cooney J.C."/>
            <person name="Kagawa T.F."/>
            <person name="Liu W."/>
            <person name="Song Y."/>
            <person name="Salvetti E."/>
            <person name="Wrobel A."/>
            <person name="Rasinkangas P."/>
            <person name="Parkhill J."/>
            <person name="Rea M.C."/>
            <person name="O'Sullivan O."/>
            <person name="Ritari J."/>
            <person name="Douillard F.P."/>
            <person name="Paul Ross R."/>
            <person name="Yang R."/>
            <person name="Briner A.E."/>
            <person name="Felis G.E."/>
            <person name="de Vos W.M."/>
            <person name="Barrangou R."/>
            <person name="Klaenhammer T.R."/>
            <person name="Caufield P.W."/>
            <person name="Cui Y."/>
            <person name="Zhang H."/>
            <person name="O'Toole P.W."/>
        </authorList>
    </citation>
    <scope>NUCLEOTIDE SEQUENCE [LARGE SCALE GENOMIC DNA]</scope>
    <source>
        <strain evidence="9 10">DSM 20690</strain>
    </source>
</reference>
<evidence type="ECO:0000256" key="3">
    <source>
        <dbReference type="ARBA" id="ARBA00022679"/>
    </source>
</evidence>
<evidence type="ECO:0000259" key="7">
    <source>
        <dbReference type="Pfam" id="PF00288"/>
    </source>
</evidence>
<proteinExistence type="predicted"/>
<dbReference type="EMBL" id="JQBT01000032">
    <property type="protein sequence ID" value="KRN79021.1"/>
    <property type="molecule type" value="Genomic_DNA"/>
</dbReference>
<organism evidence="9 10">
    <name type="scientific">Fructilactobacillus lindneri DSM 20690 = JCM 11027</name>
    <dbReference type="NCBI Taxonomy" id="1122148"/>
    <lineage>
        <taxon>Bacteria</taxon>
        <taxon>Bacillati</taxon>
        <taxon>Bacillota</taxon>
        <taxon>Bacilli</taxon>
        <taxon>Lactobacillales</taxon>
        <taxon>Lactobacillaceae</taxon>
        <taxon>Fructilactobacillus</taxon>
    </lineage>
</organism>
<dbReference type="PATRIC" id="fig|1122148.6.peg.445"/>
<dbReference type="RefSeq" id="WP_056997613.1">
    <property type="nucleotide sequence ID" value="NZ_FUXS01000001.1"/>
</dbReference>
<dbReference type="GeneID" id="61250306"/>
<dbReference type="PANTHER" id="PTHR31814">
    <property type="match status" value="1"/>
</dbReference>
<dbReference type="Gene3D" id="3.30.230.10">
    <property type="match status" value="1"/>
</dbReference>
<dbReference type="GO" id="GO:0005524">
    <property type="term" value="F:ATP binding"/>
    <property type="evidence" value="ECO:0007669"/>
    <property type="project" value="UniProtKB-KW"/>
</dbReference>
<dbReference type="GO" id="GO:0019287">
    <property type="term" value="P:isopentenyl diphosphate biosynthetic process, mevalonate pathway"/>
    <property type="evidence" value="ECO:0007669"/>
    <property type="project" value="UniProtKB-UniPathway"/>
</dbReference>
<dbReference type="Pfam" id="PF08544">
    <property type="entry name" value="GHMP_kinases_C"/>
    <property type="match status" value="1"/>
</dbReference>
<dbReference type="PANTHER" id="PTHR31814:SF2">
    <property type="entry name" value="PHOSPHOMEVALONATE KINASE"/>
    <property type="match status" value="1"/>
</dbReference>
<keyword evidence="6" id="KW-0067">ATP-binding</keyword>
<evidence type="ECO:0000313" key="9">
    <source>
        <dbReference type="EMBL" id="KRN79021.1"/>
    </source>
</evidence>
<dbReference type="SUPFAM" id="SSF55060">
    <property type="entry name" value="GHMP Kinase, C-terminal domain"/>
    <property type="match status" value="1"/>
</dbReference>
<evidence type="ECO:0000259" key="8">
    <source>
        <dbReference type="Pfam" id="PF08544"/>
    </source>
</evidence>
<evidence type="ECO:0000313" key="10">
    <source>
        <dbReference type="Proteomes" id="UP000051565"/>
    </source>
</evidence>
<sequence length="355" mass="39533">MITTKAPGKIYIAGEYAVVENGNHAIIAAVNRFVTVKLKKTSGTGLITSKQYENHMLRSHRIGSKMVVDNRDNPFQYIISAINVTEEYVQTLNIPPQTYEINVNSTLDNGDGKKYGLGSSAAVTVATIKALCELYQLKITKIELFKLAAISHFDVQGNGSLGDVASSVFGGIISYSSFDRQWLADFRKKISIKELLKLQWPDLEIIPLKIPNSLKFLVGWSGSPSSTSNLIDKVELKKGKNNSRYQKFLHDSNKCVREITNGFRQNNIRIIMNNINWNRLLLRNLSKFAHVDIETPALTKLIEIADKFGGAAKTSGAGGGDCGIVLIEKECDINQLIKDWKENGIQRLDISIYEH</sequence>
<keyword evidence="5" id="KW-0418">Kinase</keyword>
<dbReference type="InterPro" id="IPR035102">
    <property type="entry name" value="Phosphomevalonate_kinase"/>
</dbReference>
<name>A0A0R2JY55_9LACO</name>
<dbReference type="PRINTS" id="PR00959">
    <property type="entry name" value="MEVGALKINASE"/>
</dbReference>
<dbReference type="InterPro" id="IPR014721">
    <property type="entry name" value="Ribsml_uS5_D2-typ_fold_subgr"/>
</dbReference>
<dbReference type="STRING" id="53444.AYR59_05575"/>
<dbReference type="EC" id="2.7.4.2" evidence="2"/>
<feature type="domain" description="GHMP kinase N-terminal" evidence="7">
    <location>
        <begin position="77"/>
        <end position="171"/>
    </location>
</feature>
<accession>A0A0R2JY55</accession>
<comment type="pathway">
    <text evidence="1">Isoprenoid biosynthesis; isopentenyl diphosphate biosynthesis via mevalonate pathway; isopentenyl diphosphate from (R)-mevalonate: step 2/3.</text>
</comment>
<dbReference type="InterPro" id="IPR006204">
    <property type="entry name" value="GHMP_kinase_N_dom"/>
</dbReference>
<evidence type="ECO:0000256" key="1">
    <source>
        <dbReference type="ARBA" id="ARBA00005017"/>
    </source>
</evidence>
<dbReference type="InterPro" id="IPR036554">
    <property type="entry name" value="GHMP_kinase_C_sf"/>
</dbReference>
<keyword evidence="4" id="KW-0547">Nucleotide-binding</keyword>
<dbReference type="OrthoDB" id="1522677at2"/>
<feature type="domain" description="GHMP kinase C-terminal" evidence="8">
    <location>
        <begin position="264"/>
        <end position="345"/>
    </location>
</feature>
<dbReference type="SUPFAM" id="SSF54211">
    <property type="entry name" value="Ribosomal protein S5 domain 2-like"/>
    <property type="match status" value="1"/>
</dbReference>